<feature type="transmembrane region" description="Helical" evidence="8">
    <location>
        <begin position="470"/>
        <end position="489"/>
    </location>
</feature>
<comment type="subcellular location">
    <subcellularLocation>
        <location evidence="1">Cell membrane</location>
        <topology evidence="1">Multi-pass membrane protein</topology>
    </subcellularLocation>
</comment>
<evidence type="ECO:0000313" key="10">
    <source>
        <dbReference type="Proteomes" id="UP000305768"/>
    </source>
</evidence>
<dbReference type="PANTHER" id="PTHR43486">
    <property type="entry name" value="LIPID II FLIPPASE MURJ-RELATED"/>
    <property type="match status" value="1"/>
</dbReference>
<dbReference type="Proteomes" id="UP000305768">
    <property type="component" value="Unassembled WGS sequence"/>
</dbReference>
<feature type="transmembrane region" description="Helical" evidence="8">
    <location>
        <begin position="307"/>
        <end position="326"/>
    </location>
</feature>
<keyword evidence="4" id="KW-0133">Cell shape</keyword>
<feature type="transmembrane region" description="Helical" evidence="8">
    <location>
        <begin position="88"/>
        <end position="110"/>
    </location>
</feature>
<dbReference type="Pfam" id="PF03023">
    <property type="entry name" value="MurJ"/>
    <property type="match status" value="1"/>
</dbReference>
<feature type="transmembrane region" description="Helical" evidence="8">
    <location>
        <begin position="267"/>
        <end position="286"/>
    </location>
</feature>
<keyword evidence="5" id="KW-0573">Peptidoglycan synthesis</keyword>
<feature type="transmembrane region" description="Helical" evidence="8">
    <location>
        <begin position="130"/>
        <end position="152"/>
    </location>
</feature>
<sequence>MCEIESNKVKSLLKKDSVQFLLMLVLTLMTQVVSLIKSSLLASKYGASASIDAYNLLLSLSVFIFSFFATGITTVLIPAYVKKEKDSVINSFLTFIYLAAVAVSGLFLIVRTPIITLISNGNLVFEQTAQSIISVLVFSQFFNTFMGVTTAFLQVEGKYNIPKWATLVTNLLLVFSLFYLDADVYNLSIVTGVVTIINAVIQFYYCVQYGMRFRFNFEFKSSGFCTMMQIYLPTVFSTGLYQFNLLIDSFLSSSAGEGNVTILSHSNAIVGMLNTLVVGNIMIMAYPKLSESLLSSLKEGVERFKNISYFISIMGYIILILFFILGRDVLEFLILRGNFQQDDFEVYYNCVTLYLLGFPINMLRDLVYRFFYAKGDTKSTFYNSIIVSFLNFVLSVALTQIIGFYGIILGTLLSSILSFMMIQWRFSKYYESLGYHFYMRQGLLLVLSASLIFLLYLLEIVYPVTVFGHLFEAVVVFLVYIGFLSGLGYDLRKYIKSMFE</sequence>
<evidence type="ECO:0000256" key="2">
    <source>
        <dbReference type="ARBA" id="ARBA00022475"/>
    </source>
</evidence>
<dbReference type="InterPro" id="IPR004268">
    <property type="entry name" value="MurJ"/>
</dbReference>
<evidence type="ECO:0000256" key="7">
    <source>
        <dbReference type="ARBA" id="ARBA00023136"/>
    </source>
</evidence>
<protein>
    <submittedName>
        <fullName evidence="9">Uncharacterized protein</fullName>
    </submittedName>
</protein>
<evidence type="ECO:0000256" key="4">
    <source>
        <dbReference type="ARBA" id="ARBA00022960"/>
    </source>
</evidence>
<feature type="transmembrane region" description="Helical" evidence="8">
    <location>
        <begin position="443"/>
        <end position="464"/>
    </location>
</feature>
<feature type="transmembrane region" description="Helical" evidence="8">
    <location>
        <begin position="56"/>
        <end position="81"/>
    </location>
</feature>
<evidence type="ECO:0000256" key="8">
    <source>
        <dbReference type="SAM" id="Phobius"/>
    </source>
</evidence>
<gene>
    <name evidence="9" type="ORF">FAJ34_02800</name>
</gene>
<accession>A0A4T2H9N3</accession>
<feature type="transmembrane region" description="Helical" evidence="8">
    <location>
        <begin position="346"/>
        <end position="368"/>
    </location>
</feature>
<dbReference type="AlphaFoldDB" id="A0A4T2H9N3"/>
<evidence type="ECO:0000256" key="1">
    <source>
        <dbReference type="ARBA" id="ARBA00004651"/>
    </source>
</evidence>
<feature type="transmembrane region" description="Helical" evidence="8">
    <location>
        <begin position="20"/>
        <end position="36"/>
    </location>
</feature>
<keyword evidence="2" id="KW-1003">Cell membrane</keyword>
<feature type="transmembrane region" description="Helical" evidence="8">
    <location>
        <begin position="404"/>
        <end position="422"/>
    </location>
</feature>
<feature type="transmembrane region" description="Helical" evidence="8">
    <location>
        <begin position="380"/>
        <end position="398"/>
    </location>
</feature>
<name>A0A4T2H9N3_STRSU</name>
<evidence type="ECO:0000313" key="9">
    <source>
        <dbReference type="EMBL" id="TII08968.1"/>
    </source>
</evidence>
<evidence type="ECO:0000256" key="3">
    <source>
        <dbReference type="ARBA" id="ARBA00022692"/>
    </source>
</evidence>
<keyword evidence="7 8" id="KW-0472">Membrane</keyword>
<dbReference type="GO" id="GO:0005886">
    <property type="term" value="C:plasma membrane"/>
    <property type="evidence" value="ECO:0007669"/>
    <property type="project" value="UniProtKB-SubCell"/>
</dbReference>
<dbReference type="GO" id="GO:0009252">
    <property type="term" value="P:peptidoglycan biosynthetic process"/>
    <property type="evidence" value="ECO:0007669"/>
    <property type="project" value="UniProtKB-KW"/>
</dbReference>
<proteinExistence type="predicted"/>
<dbReference type="EMBL" id="SSXP01000002">
    <property type="protein sequence ID" value="TII08968.1"/>
    <property type="molecule type" value="Genomic_DNA"/>
</dbReference>
<evidence type="ECO:0000256" key="6">
    <source>
        <dbReference type="ARBA" id="ARBA00022989"/>
    </source>
</evidence>
<keyword evidence="6 8" id="KW-1133">Transmembrane helix</keyword>
<dbReference type="GO" id="GO:0008360">
    <property type="term" value="P:regulation of cell shape"/>
    <property type="evidence" value="ECO:0007669"/>
    <property type="project" value="UniProtKB-KW"/>
</dbReference>
<comment type="caution">
    <text evidence="9">The sequence shown here is derived from an EMBL/GenBank/DDBJ whole genome shotgun (WGS) entry which is preliminary data.</text>
</comment>
<organism evidence="9 10">
    <name type="scientific">Streptococcus suis</name>
    <dbReference type="NCBI Taxonomy" id="1307"/>
    <lineage>
        <taxon>Bacteria</taxon>
        <taxon>Bacillati</taxon>
        <taxon>Bacillota</taxon>
        <taxon>Bacilli</taxon>
        <taxon>Lactobacillales</taxon>
        <taxon>Streptococcaceae</taxon>
        <taxon>Streptococcus</taxon>
    </lineage>
</organism>
<dbReference type="PANTHER" id="PTHR43486:SF1">
    <property type="entry name" value="LIPID II FLIPPASE MURJ-RELATED"/>
    <property type="match status" value="1"/>
</dbReference>
<evidence type="ECO:0000256" key="5">
    <source>
        <dbReference type="ARBA" id="ARBA00022984"/>
    </source>
</evidence>
<feature type="transmembrane region" description="Helical" evidence="8">
    <location>
        <begin position="186"/>
        <end position="207"/>
    </location>
</feature>
<reference evidence="9 10" key="1">
    <citation type="submission" date="2019-04" db="EMBL/GenBank/DDBJ databases">
        <title>Genome analysis of Streptococcus suis strain WUSS425.</title>
        <authorList>
            <person name="Chen H."/>
            <person name="Gao X."/>
            <person name="Wu Z."/>
        </authorList>
    </citation>
    <scope>NUCLEOTIDE SEQUENCE [LARGE SCALE GENOMIC DNA]</scope>
    <source>
        <strain evidence="9 10">WUSS425</strain>
    </source>
</reference>
<keyword evidence="3 8" id="KW-0812">Transmembrane</keyword>
<feature type="transmembrane region" description="Helical" evidence="8">
    <location>
        <begin position="228"/>
        <end position="247"/>
    </location>
</feature>